<dbReference type="EMBL" id="CM042013">
    <property type="protein sequence ID" value="KAI3736926.1"/>
    <property type="molecule type" value="Genomic_DNA"/>
</dbReference>
<evidence type="ECO:0000313" key="2">
    <source>
        <dbReference type="Proteomes" id="UP001055811"/>
    </source>
</evidence>
<organism evidence="1 2">
    <name type="scientific">Cichorium intybus</name>
    <name type="common">Chicory</name>
    <dbReference type="NCBI Taxonomy" id="13427"/>
    <lineage>
        <taxon>Eukaryota</taxon>
        <taxon>Viridiplantae</taxon>
        <taxon>Streptophyta</taxon>
        <taxon>Embryophyta</taxon>
        <taxon>Tracheophyta</taxon>
        <taxon>Spermatophyta</taxon>
        <taxon>Magnoliopsida</taxon>
        <taxon>eudicotyledons</taxon>
        <taxon>Gunneridae</taxon>
        <taxon>Pentapetalae</taxon>
        <taxon>asterids</taxon>
        <taxon>campanulids</taxon>
        <taxon>Asterales</taxon>
        <taxon>Asteraceae</taxon>
        <taxon>Cichorioideae</taxon>
        <taxon>Cichorieae</taxon>
        <taxon>Cichoriinae</taxon>
        <taxon>Cichorium</taxon>
    </lineage>
</organism>
<evidence type="ECO:0000313" key="1">
    <source>
        <dbReference type="EMBL" id="KAI3736926.1"/>
    </source>
</evidence>
<reference evidence="2" key="1">
    <citation type="journal article" date="2022" name="Mol. Ecol. Resour.">
        <title>The genomes of chicory, endive, great burdock and yacon provide insights into Asteraceae palaeo-polyploidization history and plant inulin production.</title>
        <authorList>
            <person name="Fan W."/>
            <person name="Wang S."/>
            <person name="Wang H."/>
            <person name="Wang A."/>
            <person name="Jiang F."/>
            <person name="Liu H."/>
            <person name="Zhao H."/>
            <person name="Xu D."/>
            <person name="Zhang Y."/>
        </authorList>
    </citation>
    <scope>NUCLEOTIDE SEQUENCE [LARGE SCALE GENOMIC DNA]</scope>
    <source>
        <strain evidence="2">cv. Punajuju</strain>
    </source>
</reference>
<accession>A0ACB9CRS6</accession>
<comment type="caution">
    <text evidence="1">The sequence shown here is derived from an EMBL/GenBank/DDBJ whole genome shotgun (WGS) entry which is preliminary data.</text>
</comment>
<proteinExistence type="predicted"/>
<keyword evidence="2" id="KW-1185">Reference proteome</keyword>
<name>A0ACB9CRS6_CICIN</name>
<protein>
    <submittedName>
        <fullName evidence="1">Uncharacterized protein</fullName>
    </submittedName>
</protein>
<reference evidence="1 2" key="2">
    <citation type="journal article" date="2022" name="Mol. Ecol. Resour.">
        <title>The genomes of chicory, endive, great burdock and yacon provide insights into Asteraceae paleo-polyploidization history and plant inulin production.</title>
        <authorList>
            <person name="Fan W."/>
            <person name="Wang S."/>
            <person name="Wang H."/>
            <person name="Wang A."/>
            <person name="Jiang F."/>
            <person name="Liu H."/>
            <person name="Zhao H."/>
            <person name="Xu D."/>
            <person name="Zhang Y."/>
        </authorList>
    </citation>
    <scope>NUCLEOTIDE SEQUENCE [LARGE SCALE GENOMIC DNA]</scope>
    <source>
        <strain evidence="2">cv. Punajuju</strain>
        <tissue evidence="1">Leaves</tissue>
    </source>
</reference>
<sequence>MLLPGTTTTTSILPAFFTSFQLLPFIYGEVSFSELQIGGKPKNTRQKDILLTQKRKKWFVAYSQHMGGECLTFDQKAIRLG</sequence>
<gene>
    <name evidence="1" type="ORF">L2E82_26915</name>
</gene>
<dbReference type="Proteomes" id="UP001055811">
    <property type="component" value="Linkage Group LG05"/>
</dbReference>